<feature type="transmembrane region" description="Helical" evidence="1">
    <location>
        <begin position="62"/>
        <end position="82"/>
    </location>
</feature>
<evidence type="ECO:0000313" key="2">
    <source>
        <dbReference type="EMBL" id="GAP00357.1"/>
    </source>
</evidence>
<proteinExistence type="predicted"/>
<accession>A0A0K8MIG0</accession>
<name>A0A0K8MIG0_9LACO</name>
<evidence type="ECO:0000313" key="3">
    <source>
        <dbReference type="Proteomes" id="UP000253891"/>
    </source>
</evidence>
<sequence>MTLTEQIITIAMAVIGTMATRFLPFLVFSNSERTPVFIKRLGDFLPPAILGILVVYCYKDVLFTASSTALFSLVAGLVTLAVHLWRRNMFLSIFVGTACYVLLCNFL</sequence>
<protein>
    <submittedName>
        <fullName evidence="2">Branched-chain amino acid transport protein AzlD</fullName>
    </submittedName>
</protein>
<dbReference type="EMBL" id="DF968005">
    <property type="protein sequence ID" value="GAP00357.1"/>
    <property type="molecule type" value="Genomic_DNA"/>
</dbReference>
<dbReference type="InterPro" id="IPR008407">
    <property type="entry name" value="Brnchd-chn_aa_trnsp_AzlD"/>
</dbReference>
<reference evidence="2 3" key="1">
    <citation type="journal article" date="2015" name="BMC Genomics">
        <title>Comparative genomics of Fructobacillus spp. and Leuconostoc spp. reveals niche-specific evolution of Fructobacillus spp.</title>
        <authorList>
            <person name="Endo A."/>
            <person name="Tanizawa Y."/>
            <person name="Tanaka N."/>
            <person name="Maeno S."/>
            <person name="Kumar H."/>
            <person name="Shiwa Y."/>
            <person name="Okada S."/>
            <person name="Yoshikawa H."/>
            <person name="Dicks L."/>
            <person name="Nakagawa J."/>
            <person name="Arita M."/>
        </authorList>
    </citation>
    <scope>NUCLEOTIDE SEQUENCE [LARGE SCALE GENOMIC DNA]</scope>
    <source>
        <strain evidence="2 3">JCM 12225</strain>
    </source>
</reference>
<gene>
    <name evidence="2" type="primary">azlD</name>
    <name evidence="2" type="ORF">FFIC_283740</name>
</gene>
<dbReference type="STRING" id="157463.GCA_001047075_01248"/>
<dbReference type="Pfam" id="PF05437">
    <property type="entry name" value="AzlD"/>
    <property type="match status" value="1"/>
</dbReference>
<dbReference type="Proteomes" id="UP000253891">
    <property type="component" value="Unassembled WGS sequence"/>
</dbReference>
<organism evidence="2 3">
    <name type="scientific">Fructobacillus ficulneus</name>
    <dbReference type="NCBI Taxonomy" id="157463"/>
    <lineage>
        <taxon>Bacteria</taxon>
        <taxon>Bacillati</taxon>
        <taxon>Bacillota</taxon>
        <taxon>Bacilli</taxon>
        <taxon>Lactobacillales</taxon>
        <taxon>Lactobacillaceae</taxon>
        <taxon>Fructobacillus</taxon>
    </lineage>
</organism>
<keyword evidence="1" id="KW-0472">Membrane</keyword>
<keyword evidence="3" id="KW-1185">Reference proteome</keyword>
<dbReference type="OrthoDB" id="308265at2"/>
<keyword evidence="1" id="KW-0812">Transmembrane</keyword>
<keyword evidence="1" id="KW-1133">Transmembrane helix</keyword>
<dbReference type="AlphaFoldDB" id="A0A0K8MIG0"/>
<evidence type="ECO:0000256" key="1">
    <source>
        <dbReference type="SAM" id="Phobius"/>
    </source>
</evidence>
<feature type="transmembrane region" description="Helical" evidence="1">
    <location>
        <begin position="89"/>
        <end position="106"/>
    </location>
</feature>
<feature type="transmembrane region" description="Helical" evidence="1">
    <location>
        <begin position="6"/>
        <end position="28"/>
    </location>
</feature>
<feature type="transmembrane region" description="Helical" evidence="1">
    <location>
        <begin position="40"/>
        <end position="56"/>
    </location>
</feature>
<dbReference type="RefSeq" id="WP_061993658.1">
    <property type="nucleotide sequence ID" value="NZ_DF968005.1"/>
</dbReference>
<dbReference type="PIRSF" id="PIRSF003203">
    <property type="entry name" value="AzlD"/>
    <property type="match status" value="1"/>
</dbReference>